<dbReference type="InterPro" id="IPR016161">
    <property type="entry name" value="Ald_DH/histidinol_DH"/>
</dbReference>
<dbReference type="Gene3D" id="3.40.309.10">
    <property type="entry name" value="Aldehyde Dehydrogenase, Chain A, domain 2"/>
    <property type="match status" value="2"/>
</dbReference>
<accession>A0ABQ9G0A0</accession>
<comment type="similarity">
    <text evidence="1">Belongs to the aldehyde dehydrogenase family.</text>
</comment>
<evidence type="ECO:0000256" key="1">
    <source>
        <dbReference type="ARBA" id="ARBA00009986"/>
    </source>
</evidence>
<feature type="domain" description="Aldehyde dehydrogenase" evidence="3">
    <location>
        <begin position="228"/>
        <end position="322"/>
    </location>
</feature>
<evidence type="ECO:0000313" key="4">
    <source>
        <dbReference type="EMBL" id="KAJ8321717.1"/>
    </source>
</evidence>
<organism evidence="4 5">
    <name type="scientific">Tegillarca granosa</name>
    <name type="common">Malaysian cockle</name>
    <name type="synonym">Anadara granosa</name>
    <dbReference type="NCBI Taxonomy" id="220873"/>
    <lineage>
        <taxon>Eukaryota</taxon>
        <taxon>Metazoa</taxon>
        <taxon>Spiralia</taxon>
        <taxon>Lophotrochozoa</taxon>
        <taxon>Mollusca</taxon>
        <taxon>Bivalvia</taxon>
        <taxon>Autobranchia</taxon>
        <taxon>Pteriomorphia</taxon>
        <taxon>Arcoida</taxon>
        <taxon>Arcoidea</taxon>
        <taxon>Arcidae</taxon>
        <taxon>Tegillarca</taxon>
    </lineage>
</organism>
<dbReference type="InterPro" id="IPR015590">
    <property type="entry name" value="Aldehyde_DH_dom"/>
</dbReference>
<gene>
    <name evidence="4" type="ORF">KUTeg_000188</name>
</gene>
<dbReference type="PANTHER" id="PTHR43720">
    <property type="entry name" value="2-AMINOMUCONIC SEMIALDEHYDE DEHYDROGENASE"/>
    <property type="match status" value="1"/>
</dbReference>
<reference evidence="4 5" key="1">
    <citation type="submission" date="2022-12" db="EMBL/GenBank/DDBJ databases">
        <title>Chromosome-level genome of Tegillarca granosa.</title>
        <authorList>
            <person name="Kim J."/>
        </authorList>
    </citation>
    <scope>NUCLEOTIDE SEQUENCE [LARGE SCALE GENOMIC DNA]</scope>
    <source>
        <strain evidence="4">Teg-2019</strain>
        <tissue evidence="4">Adductor muscle</tissue>
    </source>
</reference>
<dbReference type="EMBL" id="JARBDR010000018">
    <property type="protein sequence ID" value="KAJ8321717.1"/>
    <property type="molecule type" value="Genomic_DNA"/>
</dbReference>
<sequence>MAEIVVENFINVHAHPTSIVMTPQLERFGRKFRTAVKRRSTRRSDRLLLHSHDILESRLTEFAELESRDQGKPLWLARSVDIPRAVYNFRYFATYILHDLNRSSILEAANAVNYTVKQPVGVAGLISPWNLPLYLLTFKLAPAIAAGNTVVAKPSEMTSVTAYKLCGILNEAGLPAGVINMVFGVGPKAGEVIVKHPDVPLISFTGGTATAKKLRFYEPGRDLSMYKSKLVVGDPKDEKTFVGALISKEHLQKVKGYVDRAEPEGATIACGKEELNLPDKNKKGYFMRPTVITNVKDNSPLMKEEIFGPVTCVVPFDTEEEAGTVWANCWLVRDLNMPFGGVKNSGIGREGGKDSLEFYTEEKTICVKL</sequence>
<dbReference type="SUPFAM" id="SSF53720">
    <property type="entry name" value="ALDH-like"/>
    <property type="match status" value="1"/>
</dbReference>
<name>A0ABQ9G0A0_TEGGR</name>
<dbReference type="PANTHER" id="PTHR43720:SF2">
    <property type="entry name" value="2-AMINOMUCONIC SEMIALDEHYDE DEHYDROGENASE"/>
    <property type="match status" value="1"/>
</dbReference>
<dbReference type="Proteomes" id="UP001217089">
    <property type="component" value="Unassembled WGS sequence"/>
</dbReference>
<keyword evidence="5" id="KW-1185">Reference proteome</keyword>
<proteinExistence type="inferred from homology"/>
<feature type="domain" description="Aldehyde dehydrogenase" evidence="3">
    <location>
        <begin position="36"/>
        <end position="214"/>
    </location>
</feature>
<dbReference type="InterPro" id="IPR016162">
    <property type="entry name" value="Ald_DH_N"/>
</dbReference>
<dbReference type="Gene3D" id="3.40.605.10">
    <property type="entry name" value="Aldehyde Dehydrogenase, Chain A, domain 1"/>
    <property type="match status" value="1"/>
</dbReference>
<evidence type="ECO:0000259" key="3">
    <source>
        <dbReference type="Pfam" id="PF00171"/>
    </source>
</evidence>
<evidence type="ECO:0000256" key="2">
    <source>
        <dbReference type="ARBA" id="ARBA00023027"/>
    </source>
</evidence>
<evidence type="ECO:0000313" key="5">
    <source>
        <dbReference type="Proteomes" id="UP001217089"/>
    </source>
</evidence>
<keyword evidence="2" id="KW-0520">NAD</keyword>
<dbReference type="InterPro" id="IPR016163">
    <property type="entry name" value="Ald_DH_C"/>
</dbReference>
<dbReference type="Pfam" id="PF00171">
    <property type="entry name" value="Aldedh"/>
    <property type="match status" value="2"/>
</dbReference>
<protein>
    <recommendedName>
        <fullName evidence="3">Aldehyde dehydrogenase domain-containing protein</fullName>
    </recommendedName>
</protein>
<comment type="caution">
    <text evidence="4">The sequence shown here is derived from an EMBL/GenBank/DDBJ whole genome shotgun (WGS) entry which is preliminary data.</text>
</comment>